<dbReference type="SMART" id="SM00382">
    <property type="entry name" value="AAA"/>
    <property type="match status" value="1"/>
</dbReference>
<evidence type="ECO:0000256" key="4">
    <source>
        <dbReference type="ARBA" id="ARBA00022840"/>
    </source>
</evidence>
<dbReference type="GO" id="GO:0005524">
    <property type="term" value="F:ATP binding"/>
    <property type="evidence" value="ECO:0007669"/>
    <property type="project" value="UniProtKB-KW"/>
</dbReference>
<keyword evidence="5 7" id="KW-1133">Transmembrane helix</keyword>
<dbReference type="InterPro" id="IPR039421">
    <property type="entry name" value="Type_1_exporter"/>
</dbReference>
<dbReference type="Gene3D" id="3.40.50.300">
    <property type="entry name" value="P-loop containing nucleotide triphosphate hydrolases"/>
    <property type="match status" value="1"/>
</dbReference>
<dbReference type="PROSITE" id="PS00211">
    <property type="entry name" value="ABC_TRANSPORTER_1"/>
    <property type="match status" value="1"/>
</dbReference>
<feature type="transmembrane region" description="Helical" evidence="7">
    <location>
        <begin position="254"/>
        <end position="273"/>
    </location>
</feature>
<dbReference type="PANTHER" id="PTHR24221:SF654">
    <property type="entry name" value="ATP-BINDING CASSETTE SUB-FAMILY B MEMBER 6"/>
    <property type="match status" value="1"/>
</dbReference>
<feature type="domain" description="ABC transmembrane type-1" evidence="9">
    <location>
        <begin position="31"/>
        <end position="307"/>
    </location>
</feature>
<dbReference type="SUPFAM" id="SSF52540">
    <property type="entry name" value="P-loop containing nucleoside triphosphate hydrolases"/>
    <property type="match status" value="1"/>
</dbReference>
<dbReference type="SUPFAM" id="SSF90123">
    <property type="entry name" value="ABC transporter transmembrane region"/>
    <property type="match status" value="1"/>
</dbReference>
<dbReference type="Pfam" id="PF00005">
    <property type="entry name" value="ABC_tran"/>
    <property type="match status" value="1"/>
</dbReference>
<feature type="transmembrane region" description="Helical" evidence="7">
    <location>
        <begin position="62"/>
        <end position="80"/>
    </location>
</feature>
<sequence>MKKKYLVFRRMIFDMFRISPGMTTLYCLFDVLHAGGYILVMLCTEKLFDSVPLLAAGSPLSVSLRPLLFLIMATVFFEIANSLSNFHIEHLSPKILSHFYKRIYIKASHISPIDYERPEFLDMLNKALQGVEYGFFASSLILIVFTFYVPYFILLGVYLQHISPILILIVLLIFTPVILGQVIRFRLFSEAEDAIAPIRRATDYYEQVVCNRKFFKETRILGIVNHFMQLYQDGVILINQKTLTAEKKHIRIDAALRLFTIGGYIGILLMLVNSLIQKVISPGAFSAVFASVNMMYALAEEMVTMFSGQITQYAVSIQNYHSFIDLPENAKEEGSFDKTKGITLDNVHFSYPNTQTETIRGISLKIQPGETVAIVGENGAGKSTLAKLMLGLYVPDRGTVRIGGLDSEKVASRCIYQNCAAVFQDYQHYLTTLEENITISSNNSCYNKLVRLNHVCERAKLLVNSDSFPQGFSTMLSREFGGVDLSGGQWQRIAIARGIFREHDIIVLDEPTSAIDPIEESLMYQNFKEISEGKTAIIITHRLGAARIADRIIVLKDGIIDDIGTHEELINKGGVYSEMYRTQAQWYE</sequence>
<dbReference type="HOGENOM" id="CLU_000604_84_3_9"/>
<evidence type="ECO:0000313" key="11">
    <source>
        <dbReference type="Proteomes" id="UP000003527"/>
    </source>
</evidence>
<dbReference type="InterPro" id="IPR003439">
    <property type="entry name" value="ABC_transporter-like_ATP-bd"/>
</dbReference>
<keyword evidence="2 7" id="KW-0812">Transmembrane</keyword>
<evidence type="ECO:0008006" key="12">
    <source>
        <dbReference type="Google" id="ProtNLM"/>
    </source>
</evidence>
<protein>
    <recommendedName>
        <fullName evidence="12">ABC transporter domain-containing protein</fullName>
    </recommendedName>
</protein>
<organism evidence="10 11">
    <name type="scientific">Oribacterium asaccharolyticum ACB7</name>
    <dbReference type="NCBI Taxonomy" id="796944"/>
    <lineage>
        <taxon>Bacteria</taxon>
        <taxon>Bacillati</taxon>
        <taxon>Bacillota</taxon>
        <taxon>Clostridia</taxon>
        <taxon>Lachnospirales</taxon>
        <taxon>Lachnospiraceae</taxon>
        <taxon>Oribacterium</taxon>
    </lineage>
</organism>
<evidence type="ECO:0000256" key="6">
    <source>
        <dbReference type="ARBA" id="ARBA00023136"/>
    </source>
</evidence>
<evidence type="ECO:0000256" key="5">
    <source>
        <dbReference type="ARBA" id="ARBA00022989"/>
    </source>
</evidence>
<dbReference type="InterPro" id="IPR017871">
    <property type="entry name" value="ABC_transporter-like_CS"/>
</dbReference>
<evidence type="ECO:0000259" key="9">
    <source>
        <dbReference type="PROSITE" id="PS50929"/>
    </source>
</evidence>
<dbReference type="GO" id="GO:0034040">
    <property type="term" value="F:ATPase-coupled lipid transmembrane transporter activity"/>
    <property type="evidence" value="ECO:0007669"/>
    <property type="project" value="TreeGrafter"/>
</dbReference>
<dbReference type="Proteomes" id="UP000003527">
    <property type="component" value="Unassembled WGS sequence"/>
</dbReference>
<keyword evidence="4" id="KW-0067">ATP-binding</keyword>
<feature type="transmembrane region" description="Helical" evidence="7">
    <location>
        <begin position="165"/>
        <end position="183"/>
    </location>
</feature>
<dbReference type="PANTHER" id="PTHR24221">
    <property type="entry name" value="ATP-BINDING CASSETTE SUB-FAMILY B"/>
    <property type="match status" value="1"/>
</dbReference>
<keyword evidence="3" id="KW-0547">Nucleotide-binding</keyword>
<feature type="transmembrane region" description="Helical" evidence="7">
    <location>
        <begin position="133"/>
        <end position="159"/>
    </location>
</feature>
<dbReference type="InterPro" id="IPR003593">
    <property type="entry name" value="AAA+_ATPase"/>
</dbReference>
<dbReference type="RefSeq" id="WP_009537675.1">
    <property type="nucleotide sequence ID" value="NZ_JH414506.1"/>
</dbReference>
<gene>
    <name evidence="10" type="ORF">HMPREF9624_02007</name>
</gene>
<evidence type="ECO:0000256" key="2">
    <source>
        <dbReference type="ARBA" id="ARBA00022692"/>
    </source>
</evidence>
<dbReference type="PROSITE" id="PS50929">
    <property type="entry name" value="ABC_TM1F"/>
    <property type="match status" value="1"/>
</dbReference>
<dbReference type="CDD" id="cd03228">
    <property type="entry name" value="ABCC_MRP_Like"/>
    <property type="match status" value="1"/>
</dbReference>
<accession>G9WSE1</accession>
<evidence type="ECO:0000256" key="3">
    <source>
        <dbReference type="ARBA" id="ARBA00022741"/>
    </source>
</evidence>
<dbReference type="GO" id="GO:0016887">
    <property type="term" value="F:ATP hydrolysis activity"/>
    <property type="evidence" value="ECO:0007669"/>
    <property type="project" value="InterPro"/>
</dbReference>
<comment type="subcellular location">
    <subcellularLocation>
        <location evidence="1">Cell membrane</location>
        <topology evidence="1">Multi-pass membrane protein</topology>
    </subcellularLocation>
</comment>
<evidence type="ECO:0000256" key="1">
    <source>
        <dbReference type="ARBA" id="ARBA00004651"/>
    </source>
</evidence>
<reference evidence="10 11" key="1">
    <citation type="submission" date="2011-08" db="EMBL/GenBank/DDBJ databases">
        <title>The Genome Sequence of Oribacterium sp. ACB7.</title>
        <authorList>
            <consortium name="The Broad Institute Genome Sequencing Platform"/>
            <person name="Earl A."/>
            <person name="Ward D."/>
            <person name="Feldgarden M."/>
            <person name="Gevers D."/>
            <person name="Sizova M."/>
            <person name="Hazen A."/>
            <person name="Epstein S."/>
            <person name="Young S.K."/>
            <person name="Zeng Q."/>
            <person name="Gargeya S."/>
            <person name="Fitzgerald M."/>
            <person name="Haas B."/>
            <person name="Abouelleil A."/>
            <person name="Alvarado L."/>
            <person name="Arachchi H.M."/>
            <person name="Berlin A."/>
            <person name="Brown A."/>
            <person name="Chapman S.B."/>
            <person name="Chen Z."/>
            <person name="Dunbar C."/>
            <person name="Freedman E."/>
            <person name="Gearin G."/>
            <person name="Gellesch M."/>
            <person name="Goldberg J."/>
            <person name="Griggs A."/>
            <person name="Gujja S."/>
            <person name="Heiman D."/>
            <person name="Howarth C."/>
            <person name="Larson L."/>
            <person name="Lui A."/>
            <person name="MacDonald P.J.P."/>
            <person name="Montmayeur A."/>
            <person name="Murphy C."/>
            <person name="Neiman D."/>
            <person name="Pearson M."/>
            <person name="Priest M."/>
            <person name="Roberts A."/>
            <person name="Saif S."/>
            <person name="Shea T."/>
            <person name="Shenoy N."/>
            <person name="Sisk P."/>
            <person name="Stolte C."/>
            <person name="Sykes S."/>
            <person name="Wortman J."/>
            <person name="Nusbaum C."/>
            <person name="Birren B."/>
        </authorList>
    </citation>
    <scope>NUCLEOTIDE SEQUENCE [LARGE SCALE GENOMIC DNA]</scope>
    <source>
        <strain evidence="10 11">ACB7</strain>
    </source>
</reference>
<dbReference type="AlphaFoldDB" id="G9WSE1"/>
<evidence type="ECO:0000259" key="8">
    <source>
        <dbReference type="PROSITE" id="PS50893"/>
    </source>
</evidence>
<keyword evidence="11" id="KW-1185">Reference proteome</keyword>
<dbReference type="PATRIC" id="fig|796944.3.peg.529"/>
<name>G9WSE1_9FIRM</name>
<evidence type="ECO:0000256" key="7">
    <source>
        <dbReference type="SAM" id="Phobius"/>
    </source>
</evidence>
<dbReference type="GO" id="GO:0140359">
    <property type="term" value="F:ABC-type transporter activity"/>
    <property type="evidence" value="ECO:0007669"/>
    <property type="project" value="InterPro"/>
</dbReference>
<dbReference type="EMBL" id="AFZD01000006">
    <property type="protein sequence ID" value="EHL13528.1"/>
    <property type="molecule type" value="Genomic_DNA"/>
</dbReference>
<comment type="caution">
    <text evidence="10">The sequence shown here is derived from an EMBL/GenBank/DDBJ whole genome shotgun (WGS) entry which is preliminary data.</text>
</comment>
<dbReference type="InterPro" id="IPR027417">
    <property type="entry name" value="P-loop_NTPase"/>
</dbReference>
<feature type="transmembrane region" description="Helical" evidence="7">
    <location>
        <begin position="21"/>
        <end position="42"/>
    </location>
</feature>
<dbReference type="GO" id="GO:0005886">
    <property type="term" value="C:plasma membrane"/>
    <property type="evidence" value="ECO:0007669"/>
    <property type="project" value="UniProtKB-SubCell"/>
</dbReference>
<keyword evidence="6 7" id="KW-0472">Membrane</keyword>
<dbReference type="InterPro" id="IPR011527">
    <property type="entry name" value="ABC1_TM_dom"/>
</dbReference>
<dbReference type="Gene3D" id="1.20.1560.10">
    <property type="entry name" value="ABC transporter type 1, transmembrane domain"/>
    <property type="match status" value="1"/>
</dbReference>
<proteinExistence type="predicted"/>
<feature type="domain" description="ABC transporter" evidence="8">
    <location>
        <begin position="342"/>
        <end position="582"/>
    </location>
</feature>
<evidence type="ECO:0000313" key="10">
    <source>
        <dbReference type="EMBL" id="EHL13528.1"/>
    </source>
</evidence>
<dbReference type="PROSITE" id="PS50893">
    <property type="entry name" value="ABC_TRANSPORTER_2"/>
    <property type="match status" value="1"/>
</dbReference>
<dbReference type="InterPro" id="IPR036640">
    <property type="entry name" value="ABC1_TM_sf"/>
</dbReference>